<dbReference type="InterPro" id="IPR025997">
    <property type="entry name" value="SBP_2_dom"/>
</dbReference>
<comment type="subcellular location">
    <subcellularLocation>
        <location evidence="1">Cell envelope</location>
    </subcellularLocation>
</comment>
<dbReference type="AlphaFoldDB" id="A0A0J9BKE3"/>
<evidence type="ECO:0000259" key="4">
    <source>
        <dbReference type="Pfam" id="PF13407"/>
    </source>
</evidence>
<dbReference type="PATRIC" id="fig|742734.4.peg.5431"/>
<accession>A0A0J9BKE3</accession>
<dbReference type="PANTHER" id="PTHR30036:SF7">
    <property type="entry name" value="ABC TRANSPORTER PERIPLASMIC-BINDING PROTEIN YPHF"/>
    <property type="match status" value="1"/>
</dbReference>
<evidence type="ECO:0000256" key="2">
    <source>
        <dbReference type="ARBA" id="ARBA00007639"/>
    </source>
</evidence>
<dbReference type="Gene3D" id="3.40.50.2300">
    <property type="match status" value="2"/>
</dbReference>
<comment type="similarity">
    <text evidence="2">Belongs to the bacterial solute-binding protein 2 family.</text>
</comment>
<dbReference type="Pfam" id="PF13407">
    <property type="entry name" value="Peripla_BP_4"/>
    <property type="match status" value="1"/>
</dbReference>
<dbReference type="RefSeq" id="WP_048931025.1">
    <property type="nucleotide sequence ID" value="NZ_KQ235884.1"/>
</dbReference>
<dbReference type="SUPFAM" id="SSF53822">
    <property type="entry name" value="Periplasmic binding protein-like I"/>
    <property type="match status" value="1"/>
</dbReference>
<dbReference type="InterPro" id="IPR028082">
    <property type="entry name" value="Peripla_BP_I"/>
</dbReference>
<name>A0A0J9BKE3_9FIRM</name>
<dbReference type="OrthoDB" id="569491at2"/>
<proteinExistence type="inferred from homology"/>
<evidence type="ECO:0000256" key="1">
    <source>
        <dbReference type="ARBA" id="ARBA00004196"/>
    </source>
</evidence>
<evidence type="ECO:0000313" key="6">
    <source>
        <dbReference type="Proteomes" id="UP000037392"/>
    </source>
</evidence>
<comment type="caution">
    <text evidence="5">The sequence shown here is derived from an EMBL/GenBank/DDBJ whole genome shotgun (WGS) entry which is preliminary data.</text>
</comment>
<dbReference type="InterPro" id="IPR050555">
    <property type="entry name" value="Bact_Solute-Bind_Prot2"/>
</dbReference>
<organism evidence="5 6">
    <name type="scientific">[Clostridium] citroniae WAL-19142</name>
    <dbReference type="NCBI Taxonomy" id="742734"/>
    <lineage>
        <taxon>Bacteria</taxon>
        <taxon>Bacillati</taxon>
        <taxon>Bacillota</taxon>
        <taxon>Clostridia</taxon>
        <taxon>Lachnospirales</taxon>
        <taxon>Lachnospiraceae</taxon>
        <taxon>Enterocloster</taxon>
    </lineage>
</organism>
<dbReference type="GO" id="GO:0030288">
    <property type="term" value="C:outer membrane-bounded periplasmic space"/>
    <property type="evidence" value="ECO:0007669"/>
    <property type="project" value="TreeGrafter"/>
</dbReference>
<dbReference type="PANTHER" id="PTHR30036">
    <property type="entry name" value="D-XYLOSE-BINDING PERIPLASMIC PROTEIN"/>
    <property type="match status" value="1"/>
</dbReference>
<evidence type="ECO:0000313" key="5">
    <source>
        <dbReference type="EMBL" id="KMW13512.1"/>
    </source>
</evidence>
<dbReference type="GO" id="GO:0030246">
    <property type="term" value="F:carbohydrate binding"/>
    <property type="evidence" value="ECO:0007669"/>
    <property type="project" value="TreeGrafter"/>
</dbReference>
<dbReference type="Proteomes" id="UP000037392">
    <property type="component" value="Unassembled WGS sequence"/>
</dbReference>
<keyword evidence="3" id="KW-0732">Signal</keyword>
<feature type="chain" id="PRO_5038726544" description="Periplasmic binding protein domain-containing protein" evidence="3">
    <location>
        <begin position="21"/>
        <end position="361"/>
    </location>
</feature>
<sequence length="361" mass="37437">MFKKSVSYLLCAAMVSASLAGCGASKADSGAGAGTTAAGALATAAGSAAGGAEAKTEAAAAAPDRKIKIMFDCPKVNDPVWLIAKEGFEAAGKDLGFEAVWTGADDHSVEKTVEAIENTIAAAPDGIVCCPFSPTAFTNVLGKAQDSGIVVTTVCVDADSEDQRTAFVGMDPYACGRSQMEAIVEKLGKDKKVVMGVLMSNIDAANQISQLEGAEAYMKENGIEYEIVDKQADNADPVQSLDKVTTMIKANPDINAIFSGESGGTPGVGKALEELGVTDQVVAVCMDDTDMNLDAVRKGQVYAVAAQDFFEMGYLGAELCYKAILGEEVPSSVDSGVTIVTAENVDTYEHDSDYPEVDAAR</sequence>
<evidence type="ECO:0000256" key="3">
    <source>
        <dbReference type="SAM" id="SignalP"/>
    </source>
</evidence>
<dbReference type="GeneID" id="93166783"/>
<gene>
    <name evidence="5" type="ORF">HMPREF9470_05075</name>
</gene>
<feature type="domain" description="Periplasmic binding protein" evidence="4">
    <location>
        <begin position="74"/>
        <end position="328"/>
    </location>
</feature>
<reference evidence="5 6" key="1">
    <citation type="submission" date="2011-04" db="EMBL/GenBank/DDBJ databases">
        <title>The Genome Sequence of Clostridium citroniae WAL-19142.</title>
        <authorList>
            <consortium name="The Broad Institute Genome Sequencing Platform"/>
            <person name="Earl A."/>
            <person name="Ward D."/>
            <person name="Feldgarden M."/>
            <person name="Gevers D."/>
            <person name="Warren Y.A."/>
            <person name="Tyrrell K.L."/>
            <person name="Citron D.M."/>
            <person name="Goldstein E.J."/>
            <person name="Daigneault M."/>
            <person name="Allen-Vercoe E."/>
            <person name="Young S.K."/>
            <person name="Zeng Q."/>
            <person name="Gargeya S."/>
            <person name="Fitzgerald M."/>
            <person name="Haas B."/>
            <person name="Abouelleil A."/>
            <person name="Alvarado L."/>
            <person name="Arachchi H.M."/>
            <person name="Berlin A."/>
            <person name="Brown A."/>
            <person name="Chapman S.B."/>
            <person name="Chen Z."/>
            <person name="Dunbar C."/>
            <person name="Freedman E."/>
            <person name="Gearin G."/>
            <person name="Gellesch M."/>
            <person name="Goldberg J."/>
            <person name="Griggs A."/>
            <person name="Gujja S."/>
            <person name="Heilman E.R."/>
            <person name="Heiman D."/>
            <person name="Howarth C."/>
            <person name="Larson L."/>
            <person name="Lui A."/>
            <person name="MacDonald P.J."/>
            <person name="Mehta T."/>
            <person name="Montmayeur A."/>
            <person name="Murphy C."/>
            <person name="Neiman D."/>
            <person name="Pearson M."/>
            <person name="Priest M."/>
            <person name="Roberts A."/>
            <person name="Saif S."/>
            <person name="Shea T."/>
            <person name="Shenoy N."/>
            <person name="Sisk P."/>
            <person name="Stolte C."/>
            <person name="Sykes S."/>
            <person name="White J."/>
            <person name="Yandava C."/>
            <person name="Wortman J."/>
            <person name="Nusbaum C."/>
            <person name="Birren B."/>
        </authorList>
    </citation>
    <scope>NUCLEOTIDE SEQUENCE [LARGE SCALE GENOMIC DNA]</scope>
    <source>
        <strain evidence="5 6">WAL-19142</strain>
    </source>
</reference>
<dbReference type="PROSITE" id="PS51257">
    <property type="entry name" value="PROKAR_LIPOPROTEIN"/>
    <property type="match status" value="1"/>
</dbReference>
<feature type="signal peptide" evidence="3">
    <location>
        <begin position="1"/>
        <end position="20"/>
    </location>
</feature>
<dbReference type="EMBL" id="ADLK01000044">
    <property type="protein sequence ID" value="KMW13512.1"/>
    <property type="molecule type" value="Genomic_DNA"/>
</dbReference>
<protein>
    <recommendedName>
        <fullName evidence="4">Periplasmic binding protein domain-containing protein</fullName>
    </recommendedName>
</protein>